<dbReference type="Gene3D" id="3.90.550.50">
    <property type="match status" value="1"/>
</dbReference>
<protein>
    <recommendedName>
        <fullName evidence="10">Fringe-like glycosyltransferase domain-containing protein</fullName>
    </recommendedName>
</protein>
<dbReference type="GO" id="GO:0000166">
    <property type="term" value="F:nucleotide binding"/>
    <property type="evidence" value="ECO:0007669"/>
    <property type="project" value="UniProtKB-KW"/>
</dbReference>
<comment type="pathway">
    <text evidence="2">Protein modification; protein glycosylation.</text>
</comment>
<evidence type="ECO:0000313" key="11">
    <source>
        <dbReference type="EMBL" id="QHS81224.1"/>
    </source>
</evidence>
<dbReference type="GO" id="GO:0016263">
    <property type="term" value="F:glycoprotein-N-acetylgalactosamine 3-beta-galactosyltransferase activity"/>
    <property type="evidence" value="ECO:0007669"/>
    <property type="project" value="TreeGrafter"/>
</dbReference>
<keyword evidence="3" id="KW-0328">Glycosyltransferase</keyword>
<evidence type="ECO:0000256" key="5">
    <source>
        <dbReference type="ARBA" id="ARBA00022692"/>
    </source>
</evidence>
<keyword evidence="8" id="KW-1133">Transmembrane helix</keyword>
<dbReference type="InterPro" id="IPR003378">
    <property type="entry name" value="Fringe-like_glycosylTrfase"/>
</dbReference>
<sequence>MSLLENKEIQDIKLVIFVHTCKKYEDTRAKLLEETWVKKSSAEVVFITDNEESKLNKYISIGRYESGPTYHPNNVKKMFSLFLDKYSDYDYYMIIDDDTYLNVNKLKLFLSFFDKNDIYMIGDFLNWTHIHSGYRFGGKYEHWIGGGPGIVFTKSCIITYTNLYNTINVPYDNHDVWLHKLFLKSDGSIKRVNCPGFHQYGAEYLFEKYSNESNKLISVHLNHNMSLLNMYYNL</sequence>
<comment type="subcellular location">
    <subcellularLocation>
        <location evidence="1">Membrane</location>
        <topology evidence="1">Single-pass type II membrane protein</topology>
    </subcellularLocation>
</comment>
<evidence type="ECO:0000256" key="3">
    <source>
        <dbReference type="ARBA" id="ARBA00022676"/>
    </source>
</evidence>
<evidence type="ECO:0000256" key="8">
    <source>
        <dbReference type="ARBA" id="ARBA00022989"/>
    </source>
</evidence>
<accession>A0A6C0AN46</accession>
<organism evidence="11">
    <name type="scientific">viral metagenome</name>
    <dbReference type="NCBI Taxonomy" id="1070528"/>
    <lineage>
        <taxon>unclassified sequences</taxon>
        <taxon>metagenomes</taxon>
        <taxon>organismal metagenomes</taxon>
    </lineage>
</organism>
<dbReference type="PANTHER" id="PTHR23033:SF14">
    <property type="entry name" value="GLYCOPROTEIN-N-ACETYLGALACTOSAMINE 3-BETA-GALACTOSYLTRANSFERASE 1-RELATED"/>
    <property type="match status" value="1"/>
</dbReference>
<dbReference type="InterPro" id="IPR026050">
    <property type="entry name" value="C1GALT1/C1GALT1_chp1"/>
</dbReference>
<dbReference type="SUPFAM" id="SSF53448">
    <property type="entry name" value="Nucleotide-diphospho-sugar transferases"/>
    <property type="match status" value="1"/>
</dbReference>
<evidence type="ECO:0000256" key="1">
    <source>
        <dbReference type="ARBA" id="ARBA00004606"/>
    </source>
</evidence>
<name>A0A6C0AN46_9ZZZZ</name>
<dbReference type="Pfam" id="PF02434">
    <property type="entry name" value="Fringe"/>
    <property type="match status" value="1"/>
</dbReference>
<evidence type="ECO:0000256" key="4">
    <source>
        <dbReference type="ARBA" id="ARBA00022679"/>
    </source>
</evidence>
<dbReference type="PANTHER" id="PTHR23033">
    <property type="entry name" value="BETA1,3-GALACTOSYLTRANSFERASE"/>
    <property type="match status" value="1"/>
</dbReference>
<evidence type="ECO:0000259" key="10">
    <source>
        <dbReference type="Pfam" id="PF02434"/>
    </source>
</evidence>
<dbReference type="GO" id="GO:0016020">
    <property type="term" value="C:membrane"/>
    <property type="evidence" value="ECO:0007669"/>
    <property type="project" value="UniProtKB-SubCell"/>
</dbReference>
<keyword evidence="9" id="KW-0472">Membrane</keyword>
<dbReference type="AlphaFoldDB" id="A0A6C0AN46"/>
<proteinExistence type="predicted"/>
<keyword evidence="6" id="KW-0547">Nucleotide-binding</keyword>
<keyword evidence="4" id="KW-0808">Transferase</keyword>
<keyword evidence="7" id="KW-0735">Signal-anchor</keyword>
<dbReference type="InterPro" id="IPR029044">
    <property type="entry name" value="Nucleotide-diphossugar_trans"/>
</dbReference>
<evidence type="ECO:0000256" key="2">
    <source>
        <dbReference type="ARBA" id="ARBA00004922"/>
    </source>
</evidence>
<keyword evidence="5" id="KW-0812">Transmembrane</keyword>
<evidence type="ECO:0000256" key="9">
    <source>
        <dbReference type="ARBA" id="ARBA00023136"/>
    </source>
</evidence>
<reference evidence="11" key="1">
    <citation type="journal article" date="2020" name="Nature">
        <title>Giant virus diversity and host interactions through global metagenomics.</title>
        <authorList>
            <person name="Schulz F."/>
            <person name="Roux S."/>
            <person name="Paez-Espino D."/>
            <person name="Jungbluth S."/>
            <person name="Walsh D.A."/>
            <person name="Denef V.J."/>
            <person name="McMahon K.D."/>
            <person name="Konstantinidis K.T."/>
            <person name="Eloe-Fadrosh E.A."/>
            <person name="Kyrpides N.C."/>
            <person name="Woyke T."/>
        </authorList>
    </citation>
    <scope>NUCLEOTIDE SEQUENCE</scope>
    <source>
        <strain evidence="11">GVMAG-S-1101161-73</strain>
    </source>
</reference>
<feature type="domain" description="Fringe-like glycosyltransferase" evidence="10">
    <location>
        <begin position="13"/>
        <end position="160"/>
    </location>
</feature>
<evidence type="ECO:0000256" key="7">
    <source>
        <dbReference type="ARBA" id="ARBA00022968"/>
    </source>
</evidence>
<dbReference type="EMBL" id="MN740731">
    <property type="protein sequence ID" value="QHS81224.1"/>
    <property type="molecule type" value="Genomic_DNA"/>
</dbReference>
<evidence type="ECO:0000256" key="6">
    <source>
        <dbReference type="ARBA" id="ARBA00022741"/>
    </source>
</evidence>